<proteinExistence type="predicted"/>
<dbReference type="Proteomes" id="UP000790377">
    <property type="component" value="Unassembled WGS sequence"/>
</dbReference>
<keyword evidence="2" id="KW-1185">Reference proteome</keyword>
<comment type="caution">
    <text evidence="1">The sequence shown here is derived from an EMBL/GenBank/DDBJ whole genome shotgun (WGS) entry which is preliminary data.</text>
</comment>
<organism evidence="1 2">
    <name type="scientific">Hygrophoropsis aurantiaca</name>
    <dbReference type="NCBI Taxonomy" id="72124"/>
    <lineage>
        <taxon>Eukaryota</taxon>
        <taxon>Fungi</taxon>
        <taxon>Dikarya</taxon>
        <taxon>Basidiomycota</taxon>
        <taxon>Agaricomycotina</taxon>
        <taxon>Agaricomycetes</taxon>
        <taxon>Agaricomycetidae</taxon>
        <taxon>Boletales</taxon>
        <taxon>Coniophorineae</taxon>
        <taxon>Hygrophoropsidaceae</taxon>
        <taxon>Hygrophoropsis</taxon>
    </lineage>
</organism>
<protein>
    <submittedName>
        <fullName evidence="1">Uncharacterized protein</fullName>
    </submittedName>
</protein>
<dbReference type="EMBL" id="MU267962">
    <property type="protein sequence ID" value="KAH7906902.1"/>
    <property type="molecule type" value="Genomic_DNA"/>
</dbReference>
<sequence>MSTRKNNILNFSTVLFSTNNATLAQFWATTSAVVGEIEQASVMMISPEHAGNAPWLLIKSASVIFIRSLNRTPAERAMNSSPLFFNHKDNTVTLSLGDPIYRISFDHAGCYWAFHMLSGSSHFDQFRSRDLNTNTLFNAWVAFRIPAETPEGMTGPVGTCHISSARALPLPAQFPCPDEINITMEVPTAYLFAHVGREAGDDAPTASSSSAGRNSPDVNAYSTSSDAPIDATALAGSSSAGRNSPGVIIYPATPDALVDAAALPGGSSVVSHGAGTNANTNSTVISPHYNSDGTLVAYPNHTPTHGPVDHAVYAIDNQPRETAPAMIARYLDINPKSLYDNFPSTYMPNILSVDPADADEPPYIVAPDPTYWRPTTTRRTSSLRSTLERRPSSARAKIAYNFANISNKVSESSSMQLTATDFAMQVSNRPAKRLRRD</sequence>
<gene>
    <name evidence="1" type="ORF">BJ138DRAFT_1129568</name>
</gene>
<reference evidence="1" key="1">
    <citation type="journal article" date="2021" name="New Phytol.">
        <title>Evolutionary innovations through gain and loss of genes in the ectomycorrhizal Boletales.</title>
        <authorList>
            <person name="Wu G."/>
            <person name="Miyauchi S."/>
            <person name="Morin E."/>
            <person name="Kuo A."/>
            <person name="Drula E."/>
            <person name="Varga T."/>
            <person name="Kohler A."/>
            <person name="Feng B."/>
            <person name="Cao Y."/>
            <person name="Lipzen A."/>
            <person name="Daum C."/>
            <person name="Hundley H."/>
            <person name="Pangilinan J."/>
            <person name="Johnson J."/>
            <person name="Barry K."/>
            <person name="LaButti K."/>
            <person name="Ng V."/>
            <person name="Ahrendt S."/>
            <person name="Min B."/>
            <person name="Choi I.G."/>
            <person name="Park H."/>
            <person name="Plett J.M."/>
            <person name="Magnuson J."/>
            <person name="Spatafora J.W."/>
            <person name="Nagy L.G."/>
            <person name="Henrissat B."/>
            <person name="Grigoriev I.V."/>
            <person name="Yang Z.L."/>
            <person name="Xu J."/>
            <person name="Martin F.M."/>
        </authorList>
    </citation>
    <scope>NUCLEOTIDE SEQUENCE</scope>
    <source>
        <strain evidence="1">ATCC 28755</strain>
    </source>
</reference>
<evidence type="ECO:0000313" key="1">
    <source>
        <dbReference type="EMBL" id="KAH7906902.1"/>
    </source>
</evidence>
<evidence type="ECO:0000313" key="2">
    <source>
        <dbReference type="Proteomes" id="UP000790377"/>
    </source>
</evidence>
<name>A0ACB8A2H2_9AGAM</name>
<accession>A0ACB8A2H2</accession>